<evidence type="ECO:0000256" key="1">
    <source>
        <dbReference type="SAM" id="MobiDB-lite"/>
    </source>
</evidence>
<dbReference type="Proteomes" id="UP000230233">
    <property type="component" value="Chromosome III"/>
</dbReference>
<dbReference type="EMBL" id="PDUG01000003">
    <property type="protein sequence ID" value="PIC38905.1"/>
    <property type="molecule type" value="Genomic_DNA"/>
</dbReference>
<feature type="compositionally biased region" description="Polar residues" evidence="1">
    <location>
        <begin position="49"/>
        <end position="82"/>
    </location>
</feature>
<comment type="caution">
    <text evidence="2">The sequence shown here is derived from an EMBL/GenBank/DDBJ whole genome shotgun (WGS) entry which is preliminary data.</text>
</comment>
<name>A0A2G5UH81_9PELO</name>
<proteinExistence type="predicted"/>
<feature type="compositionally biased region" description="Basic and acidic residues" evidence="1">
    <location>
        <begin position="115"/>
        <end position="125"/>
    </location>
</feature>
<dbReference type="AlphaFoldDB" id="A0A2G5UH81"/>
<reference evidence="3" key="1">
    <citation type="submission" date="2017-10" db="EMBL/GenBank/DDBJ databases">
        <title>Rapid genome shrinkage in a self-fertile nematode reveals novel sperm competition proteins.</title>
        <authorList>
            <person name="Yin D."/>
            <person name="Schwarz E.M."/>
            <person name="Thomas C.G."/>
            <person name="Felde R.L."/>
            <person name="Korf I.F."/>
            <person name="Cutter A.D."/>
            <person name="Schartner C.M."/>
            <person name="Ralston E.J."/>
            <person name="Meyer B.J."/>
            <person name="Haag E.S."/>
        </authorList>
    </citation>
    <scope>NUCLEOTIDE SEQUENCE [LARGE SCALE GENOMIC DNA]</scope>
    <source>
        <strain evidence="3">JU1422</strain>
    </source>
</reference>
<feature type="compositionally biased region" description="Basic and acidic residues" evidence="1">
    <location>
        <begin position="133"/>
        <end position="148"/>
    </location>
</feature>
<feature type="region of interest" description="Disordered" evidence="1">
    <location>
        <begin position="1"/>
        <end position="21"/>
    </location>
</feature>
<organism evidence="2 3">
    <name type="scientific">Caenorhabditis nigoni</name>
    <dbReference type="NCBI Taxonomy" id="1611254"/>
    <lineage>
        <taxon>Eukaryota</taxon>
        <taxon>Metazoa</taxon>
        <taxon>Ecdysozoa</taxon>
        <taxon>Nematoda</taxon>
        <taxon>Chromadorea</taxon>
        <taxon>Rhabditida</taxon>
        <taxon>Rhabditina</taxon>
        <taxon>Rhabditomorpha</taxon>
        <taxon>Rhabditoidea</taxon>
        <taxon>Rhabditidae</taxon>
        <taxon>Peloderinae</taxon>
        <taxon>Caenorhabditis</taxon>
    </lineage>
</organism>
<gene>
    <name evidence="2" type="primary">Cnig_chr_III.g10769</name>
    <name evidence="2" type="ORF">B9Z55_010769</name>
</gene>
<accession>A0A2G5UH81</accession>
<evidence type="ECO:0000313" key="2">
    <source>
        <dbReference type="EMBL" id="PIC38905.1"/>
    </source>
</evidence>
<evidence type="ECO:0000313" key="3">
    <source>
        <dbReference type="Proteomes" id="UP000230233"/>
    </source>
</evidence>
<feature type="region of interest" description="Disordered" evidence="1">
    <location>
        <begin position="33"/>
        <end position="148"/>
    </location>
</feature>
<protein>
    <submittedName>
        <fullName evidence="2">Uncharacterized protein</fullName>
    </submittedName>
</protein>
<keyword evidence="3" id="KW-1185">Reference proteome</keyword>
<sequence>MKQSQARHIVPAQDFTKQRSTNQVLFGISTLHKNETATSPQLRADKKQSFSVNGHSSGRTAAQKSITSPSGEGDVQKNSTPKSIDRLTSHRQHGVTKLSFSENDRKVTGGAQQKWTDDKEEEKPRKSSFNELSSRRNETSPEDVSKAEDKKTLPFHVNITSGKTVFEPSRLVISVVFRNRVSRKLKPSNVKPGDYDEEHRLATSRHVNKASAQISGPANPFEAIKTCLQASVQPKKPSSVQVLRMSKDPKRRLLCHDVKPT</sequence>